<dbReference type="Proteomes" id="UP001222027">
    <property type="component" value="Unassembled WGS sequence"/>
</dbReference>
<accession>A0AAV8R2L9</accession>
<sequence length="77" mass="9069">MVISLRPGGGDGNCPSVRLHILWLRLHNRLLLRSPHPSARRRRLPLKFILANWRIKAWESWTCLLHKESTFALFDEN</sequence>
<evidence type="ECO:0000313" key="2">
    <source>
        <dbReference type="Proteomes" id="UP001222027"/>
    </source>
</evidence>
<dbReference type="EMBL" id="JAQQAF010000005">
    <property type="protein sequence ID" value="KAJ8485667.1"/>
    <property type="molecule type" value="Genomic_DNA"/>
</dbReference>
<dbReference type="AlphaFoldDB" id="A0AAV8R2L9"/>
<comment type="caution">
    <text evidence="1">The sequence shown here is derived from an EMBL/GenBank/DDBJ whole genome shotgun (WGS) entry which is preliminary data.</text>
</comment>
<evidence type="ECO:0000313" key="1">
    <source>
        <dbReference type="EMBL" id="KAJ8485667.1"/>
    </source>
</evidence>
<gene>
    <name evidence="1" type="ORF">OPV22_018152</name>
</gene>
<name>A0AAV8R2L9_ENSVE</name>
<keyword evidence="2" id="KW-1185">Reference proteome</keyword>
<reference evidence="1 2" key="1">
    <citation type="submission" date="2022-12" db="EMBL/GenBank/DDBJ databases">
        <title>Chromosome-scale assembly of the Ensete ventricosum genome.</title>
        <authorList>
            <person name="Dussert Y."/>
            <person name="Stocks J."/>
            <person name="Wendawek A."/>
            <person name="Woldeyes F."/>
            <person name="Nichols R.A."/>
            <person name="Borrell J.S."/>
        </authorList>
    </citation>
    <scope>NUCLEOTIDE SEQUENCE [LARGE SCALE GENOMIC DNA]</scope>
    <source>
        <strain evidence="2">cv. Maze</strain>
        <tissue evidence="1">Seeds</tissue>
    </source>
</reference>
<protein>
    <submittedName>
        <fullName evidence="1">Uncharacterized protein</fullName>
    </submittedName>
</protein>
<proteinExistence type="predicted"/>
<organism evidence="1 2">
    <name type="scientific">Ensete ventricosum</name>
    <name type="common">Abyssinian banana</name>
    <name type="synonym">Musa ensete</name>
    <dbReference type="NCBI Taxonomy" id="4639"/>
    <lineage>
        <taxon>Eukaryota</taxon>
        <taxon>Viridiplantae</taxon>
        <taxon>Streptophyta</taxon>
        <taxon>Embryophyta</taxon>
        <taxon>Tracheophyta</taxon>
        <taxon>Spermatophyta</taxon>
        <taxon>Magnoliopsida</taxon>
        <taxon>Liliopsida</taxon>
        <taxon>Zingiberales</taxon>
        <taxon>Musaceae</taxon>
        <taxon>Ensete</taxon>
    </lineage>
</organism>